<evidence type="ECO:0000256" key="1">
    <source>
        <dbReference type="ARBA" id="ARBA00004141"/>
    </source>
</evidence>
<keyword evidence="3 6" id="KW-0812">Transmembrane</keyword>
<feature type="transmembrane region" description="Helical" evidence="6">
    <location>
        <begin position="396"/>
        <end position="412"/>
    </location>
</feature>
<feature type="transmembrane region" description="Helical" evidence="6">
    <location>
        <begin position="424"/>
        <end position="443"/>
    </location>
</feature>
<comment type="caution">
    <text evidence="7">The sequence shown here is derived from an EMBL/GenBank/DDBJ whole genome shotgun (WGS) entry which is preliminary data.</text>
</comment>
<evidence type="ECO:0000256" key="5">
    <source>
        <dbReference type="ARBA" id="ARBA00023136"/>
    </source>
</evidence>
<dbReference type="Proteomes" id="UP000215506">
    <property type="component" value="Unassembled WGS sequence"/>
</dbReference>
<feature type="transmembrane region" description="Helical" evidence="6">
    <location>
        <begin position="100"/>
        <end position="119"/>
    </location>
</feature>
<evidence type="ECO:0000256" key="2">
    <source>
        <dbReference type="ARBA" id="ARBA00008974"/>
    </source>
</evidence>
<dbReference type="EMBL" id="NGAF01000001">
    <property type="protein sequence ID" value="OXR47832.1"/>
    <property type="molecule type" value="Genomic_DNA"/>
</dbReference>
<reference evidence="7 8" key="1">
    <citation type="submission" date="2017-07" db="EMBL/GenBank/DDBJ databases">
        <title>First draft Genome Sequence of Nocardia cerradoensis isolated from human infection.</title>
        <authorList>
            <person name="Carrasco G."/>
        </authorList>
    </citation>
    <scope>NUCLEOTIDE SEQUENCE [LARGE SCALE GENOMIC DNA]</scope>
    <source>
        <strain evidence="7 8">CNM20130759</strain>
    </source>
</reference>
<feature type="transmembrane region" description="Helical" evidence="6">
    <location>
        <begin position="35"/>
        <end position="55"/>
    </location>
</feature>
<comment type="similarity">
    <text evidence="2">Belongs to the purine-cytosine permease (2.A.39) family.</text>
</comment>
<sequence length="466" mass="51433">MPALHAQHSVADKEYGAHPVPPNARLGRWQVTMSYWSLLSAMVWLFYGALAASLYGTRDAMIAIALSTVVFALANIMMTRLGIRHGVNSTLLTKSLFGRWGSLFTALLVAATVLYYAIFESSTLAVAFQSYVKHGDIRLWYAVIVVVMLPLMLGSVQSWMAKLNGVLLPFYLVGLVSILIAAGVKFGHGSHWLSFSGVVPPEGRSFPGWILCFVLYMGIYITMPTTIDFARFARREDERFHEVVTFGWVFYLLLFILNGFAGIYLVQLVLPTEPASETGVVQAILASLGWIGLLFIVISQTRVNTLNYYQSSTNFERILSTVTSVRLPRFVWVTAVAVVVFLMMLTDVFSYLQTALNWQGVLVIGWVGVVLTHFAVSRRDRRFGPVVDESMPRIGWGLIAWIVPSIVGILLLEVSSVPATARQSAQLIVLVLSVALYTVTYLLTRRADDAGPAARVDGAEVPSAVH</sequence>
<keyword evidence="8" id="KW-1185">Reference proteome</keyword>
<evidence type="ECO:0000256" key="6">
    <source>
        <dbReference type="SAM" id="Phobius"/>
    </source>
</evidence>
<proteinExistence type="inferred from homology"/>
<dbReference type="InterPro" id="IPR030191">
    <property type="entry name" value="CodB"/>
</dbReference>
<feature type="transmembrane region" description="Helical" evidence="6">
    <location>
        <begin position="279"/>
        <end position="298"/>
    </location>
</feature>
<organism evidence="7 8">
    <name type="scientific">Nocardia cerradoensis</name>
    <dbReference type="NCBI Taxonomy" id="85688"/>
    <lineage>
        <taxon>Bacteria</taxon>
        <taxon>Bacillati</taxon>
        <taxon>Actinomycetota</taxon>
        <taxon>Actinomycetes</taxon>
        <taxon>Mycobacteriales</taxon>
        <taxon>Nocardiaceae</taxon>
        <taxon>Nocardia</taxon>
    </lineage>
</organism>
<evidence type="ECO:0000313" key="7">
    <source>
        <dbReference type="EMBL" id="OXR47832.1"/>
    </source>
</evidence>
<evidence type="ECO:0000256" key="4">
    <source>
        <dbReference type="ARBA" id="ARBA00022989"/>
    </source>
</evidence>
<keyword evidence="4 6" id="KW-1133">Transmembrane helix</keyword>
<dbReference type="Gene3D" id="1.10.4160.10">
    <property type="entry name" value="Hydantoin permease"/>
    <property type="match status" value="1"/>
</dbReference>
<dbReference type="InterPro" id="IPR001248">
    <property type="entry name" value="Pur-cyt_permease"/>
</dbReference>
<name>A0A231HG35_9NOCA</name>
<dbReference type="PANTHER" id="PTHR30569:SF0">
    <property type="entry name" value="CYTOSINE PERMEASE"/>
    <property type="match status" value="1"/>
</dbReference>
<dbReference type="GO" id="GO:0005886">
    <property type="term" value="C:plasma membrane"/>
    <property type="evidence" value="ECO:0007669"/>
    <property type="project" value="TreeGrafter"/>
</dbReference>
<evidence type="ECO:0000313" key="8">
    <source>
        <dbReference type="Proteomes" id="UP000215506"/>
    </source>
</evidence>
<dbReference type="PANTHER" id="PTHR30569">
    <property type="entry name" value="CYTOSINE TRANSPORTER CODB"/>
    <property type="match status" value="1"/>
</dbReference>
<feature type="transmembrane region" description="Helical" evidence="6">
    <location>
        <begin position="139"/>
        <end position="156"/>
    </location>
</feature>
<feature type="transmembrane region" description="Helical" evidence="6">
    <location>
        <begin position="330"/>
        <end position="352"/>
    </location>
</feature>
<dbReference type="GO" id="GO:0015209">
    <property type="term" value="F:cytosine transmembrane transporter activity"/>
    <property type="evidence" value="ECO:0007669"/>
    <property type="project" value="InterPro"/>
</dbReference>
<evidence type="ECO:0008006" key="9">
    <source>
        <dbReference type="Google" id="ProtNLM"/>
    </source>
</evidence>
<feature type="transmembrane region" description="Helical" evidence="6">
    <location>
        <begin position="358"/>
        <end position="376"/>
    </location>
</feature>
<comment type="subcellular location">
    <subcellularLocation>
        <location evidence="1">Membrane</location>
        <topology evidence="1">Multi-pass membrane protein</topology>
    </subcellularLocation>
</comment>
<keyword evidence="5 6" id="KW-0472">Membrane</keyword>
<feature type="transmembrane region" description="Helical" evidence="6">
    <location>
        <begin position="206"/>
        <end position="223"/>
    </location>
</feature>
<dbReference type="Pfam" id="PF02133">
    <property type="entry name" value="Transp_cyt_pur"/>
    <property type="match status" value="1"/>
</dbReference>
<evidence type="ECO:0000256" key="3">
    <source>
        <dbReference type="ARBA" id="ARBA00022692"/>
    </source>
</evidence>
<gene>
    <name evidence="7" type="ORF">B7C42_00957</name>
</gene>
<feature type="transmembrane region" description="Helical" evidence="6">
    <location>
        <begin position="61"/>
        <end position="79"/>
    </location>
</feature>
<feature type="transmembrane region" description="Helical" evidence="6">
    <location>
        <begin position="243"/>
        <end position="267"/>
    </location>
</feature>
<protein>
    <recommendedName>
        <fullName evidence="9">Permease</fullName>
    </recommendedName>
</protein>
<feature type="transmembrane region" description="Helical" evidence="6">
    <location>
        <begin position="168"/>
        <end position="186"/>
    </location>
</feature>
<dbReference type="AlphaFoldDB" id="A0A231HG35"/>
<accession>A0A231HG35</accession>